<reference evidence="1 2" key="1">
    <citation type="submission" date="2019-09" db="EMBL/GenBank/DDBJ databases">
        <authorList>
            <person name="Depoorter E."/>
        </authorList>
    </citation>
    <scope>NUCLEOTIDE SEQUENCE [LARGE SCALE GENOMIC DNA]</scope>
    <source>
        <strain evidence="1">LMG 13014</strain>
    </source>
</reference>
<evidence type="ECO:0000313" key="2">
    <source>
        <dbReference type="Proteomes" id="UP000494261"/>
    </source>
</evidence>
<sequence length="173" mass="20277">MMRWTLSALRSQKWLVDTSQGIYKKPTIQRLPFLQLTPCQLIGTLFRGKKLLCCLNHLLFTYDTIIRQIHFPTKLILVEFFRTTRLGSAFRNKILADIHIINDSDIIFDKYIQLRKSAFLEGQNKVICIERRPFPKKINQTINPIDFNLAIKIIRVHLNNLLSQGVLGNYYSQ</sequence>
<accession>A0A6P2SV84</accession>
<dbReference type="AlphaFoldDB" id="A0A6P2SV84"/>
<proteinExistence type="predicted"/>
<name>A0A6P2SV84_9BURK</name>
<evidence type="ECO:0000313" key="1">
    <source>
        <dbReference type="EMBL" id="VWC53419.1"/>
    </source>
</evidence>
<protein>
    <submittedName>
        <fullName evidence="1">Uncharacterized protein</fullName>
    </submittedName>
</protein>
<gene>
    <name evidence="1" type="ORF">BLA13014_08177</name>
</gene>
<organism evidence="1 2">
    <name type="scientific">Burkholderia aenigmatica</name>
    <dbReference type="NCBI Taxonomy" id="2015348"/>
    <lineage>
        <taxon>Bacteria</taxon>
        <taxon>Pseudomonadati</taxon>
        <taxon>Pseudomonadota</taxon>
        <taxon>Betaproteobacteria</taxon>
        <taxon>Burkholderiales</taxon>
        <taxon>Burkholderiaceae</taxon>
        <taxon>Burkholderia</taxon>
        <taxon>Burkholderia cepacia complex</taxon>
    </lineage>
</organism>
<dbReference type="EMBL" id="CABVQC010000115">
    <property type="protein sequence ID" value="VWC53419.1"/>
    <property type="molecule type" value="Genomic_DNA"/>
</dbReference>
<dbReference type="Proteomes" id="UP000494261">
    <property type="component" value="Unassembled WGS sequence"/>
</dbReference>